<proteinExistence type="predicted"/>
<accession>A0ABX2ZX19</accession>
<dbReference type="RefSeq" id="WP_069314550.1">
    <property type="nucleotide sequence ID" value="NZ_MDTU01000008.1"/>
</dbReference>
<name>A0ABX2ZX19_9GAMM</name>
<protein>
    <submittedName>
        <fullName evidence="1">Uncharacterized protein</fullName>
    </submittedName>
</protein>
<dbReference type="Proteomes" id="UP000094329">
    <property type="component" value="Unassembled WGS sequence"/>
</dbReference>
<gene>
    <name evidence="1" type="ORF">BGC07_18580</name>
</gene>
<evidence type="ECO:0000313" key="2">
    <source>
        <dbReference type="Proteomes" id="UP000094329"/>
    </source>
</evidence>
<keyword evidence="2" id="KW-1185">Reference proteome</keyword>
<reference evidence="1 2" key="1">
    <citation type="submission" date="2016-08" db="EMBL/GenBank/DDBJ databases">
        <title>Draft genome sequence of Candidatus Piscirickettsia litoralis, from seawater.</title>
        <authorList>
            <person name="Wan X."/>
            <person name="Lee A.J."/>
            <person name="Hou S."/>
            <person name="Donachie S.P."/>
        </authorList>
    </citation>
    <scope>NUCLEOTIDE SEQUENCE [LARGE SCALE GENOMIC DNA]</scope>
    <source>
        <strain evidence="1 2">Y2</strain>
    </source>
</reference>
<evidence type="ECO:0000313" key="1">
    <source>
        <dbReference type="EMBL" id="ODN41038.1"/>
    </source>
</evidence>
<sequence>MRTNKKKQRKKSGQVKGYLYTFDLIYPHKTLCVEFEVTHSNITKAYDAAEVEFDKWVGEQEEGATAFDYRYKTIRG</sequence>
<dbReference type="EMBL" id="MDTU01000008">
    <property type="protein sequence ID" value="ODN41038.1"/>
    <property type="molecule type" value="Genomic_DNA"/>
</dbReference>
<organism evidence="1 2">
    <name type="scientific">Piscirickettsia litoralis</name>
    <dbReference type="NCBI Taxonomy" id="1891921"/>
    <lineage>
        <taxon>Bacteria</taxon>
        <taxon>Pseudomonadati</taxon>
        <taxon>Pseudomonadota</taxon>
        <taxon>Gammaproteobacteria</taxon>
        <taxon>Thiotrichales</taxon>
        <taxon>Piscirickettsiaceae</taxon>
        <taxon>Piscirickettsia</taxon>
    </lineage>
</organism>
<comment type="caution">
    <text evidence="1">The sequence shown here is derived from an EMBL/GenBank/DDBJ whole genome shotgun (WGS) entry which is preliminary data.</text>
</comment>